<evidence type="ECO:0000313" key="2">
    <source>
        <dbReference type="EMBL" id="MEQ2593117.1"/>
    </source>
</evidence>
<gene>
    <name evidence="2" type="ORF">AAAU18_09385</name>
</gene>
<proteinExistence type="predicted"/>
<protein>
    <submittedName>
        <fullName evidence="2">Uncharacterized protein</fullName>
    </submittedName>
</protein>
<comment type="caution">
    <text evidence="2">The sequence shown here is derived from an EMBL/GenBank/DDBJ whole genome shotgun (WGS) entry which is preliminary data.</text>
</comment>
<feature type="transmembrane region" description="Helical" evidence="1">
    <location>
        <begin position="44"/>
        <end position="64"/>
    </location>
</feature>
<name>A0ABV1IBX4_9FIRM</name>
<dbReference type="RefSeq" id="WP_349093265.1">
    <property type="nucleotide sequence ID" value="NZ_JBBNGJ010000006.1"/>
</dbReference>
<keyword evidence="1" id="KW-0472">Membrane</keyword>
<dbReference type="Proteomes" id="UP001494672">
    <property type="component" value="Unassembled WGS sequence"/>
</dbReference>
<accession>A0ABV1IBX4</accession>
<sequence>MYRKVMFSLMLLSLILLSLIAWKVGVFTAIVGLPFFPLVEKIVTNTYFSGVACSIIAVIIIYKWQVLYSKRKLKQDFRCNECIEGIYDGIEAVRKYMPLVPKKEKWDRVCDYEEFRKKNAKKYIDFYGEHKGDIYIANLTLSYKGNDLLIDSIQSCFFINLNFKLLGILNHVKNRLPNLRNKYPKIEKLAKEYIESASEDIMIQLGETLDSYFVDARCMADYWQKLLDYLEYDPTFVKLFVKTYNARYKFEDDIKLPVTVRNSQAIDVEREVKKAILRYKIRNFWKK</sequence>
<evidence type="ECO:0000313" key="3">
    <source>
        <dbReference type="Proteomes" id="UP001494672"/>
    </source>
</evidence>
<keyword evidence="1" id="KW-1133">Transmembrane helix</keyword>
<evidence type="ECO:0000256" key="1">
    <source>
        <dbReference type="SAM" id="Phobius"/>
    </source>
</evidence>
<keyword evidence="1" id="KW-0812">Transmembrane</keyword>
<dbReference type="EMBL" id="JBBNGJ010000006">
    <property type="protein sequence ID" value="MEQ2593117.1"/>
    <property type="molecule type" value="Genomic_DNA"/>
</dbReference>
<keyword evidence="3" id="KW-1185">Reference proteome</keyword>
<organism evidence="2 3">
    <name type="scientific">Coprococcus aceti</name>
    <dbReference type="NCBI Taxonomy" id="2981786"/>
    <lineage>
        <taxon>Bacteria</taxon>
        <taxon>Bacillati</taxon>
        <taxon>Bacillota</taxon>
        <taxon>Clostridia</taxon>
        <taxon>Lachnospirales</taxon>
        <taxon>Lachnospiraceae</taxon>
        <taxon>Coprococcus</taxon>
    </lineage>
</organism>
<reference evidence="2 3" key="1">
    <citation type="submission" date="2024-04" db="EMBL/GenBank/DDBJ databases">
        <title>Human intestinal bacterial collection.</title>
        <authorList>
            <person name="Pauvert C."/>
            <person name="Hitch T.C.A."/>
            <person name="Clavel T."/>
        </authorList>
    </citation>
    <scope>NUCLEOTIDE SEQUENCE [LARGE SCALE GENOMIC DNA]</scope>
    <source>
        <strain evidence="2 3">CLA-AA-H181</strain>
    </source>
</reference>